<protein>
    <submittedName>
        <fullName evidence="1">Uncharacterized protein</fullName>
    </submittedName>
</protein>
<organism evidence="1 2">
    <name type="scientific">Fonsecaea erecta</name>
    <dbReference type="NCBI Taxonomy" id="1367422"/>
    <lineage>
        <taxon>Eukaryota</taxon>
        <taxon>Fungi</taxon>
        <taxon>Dikarya</taxon>
        <taxon>Ascomycota</taxon>
        <taxon>Pezizomycotina</taxon>
        <taxon>Eurotiomycetes</taxon>
        <taxon>Chaetothyriomycetidae</taxon>
        <taxon>Chaetothyriales</taxon>
        <taxon>Herpotrichiellaceae</taxon>
        <taxon>Fonsecaea</taxon>
    </lineage>
</organism>
<evidence type="ECO:0000313" key="2">
    <source>
        <dbReference type="Proteomes" id="UP000078343"/>
    </source>
</evidence>
<dbReference type="Proteomes" id="UP000078343">
    <property type="component" value="Unassembled WGS sequence"/>
</dbReference>
<proteinExistence type="predicted"/>
<reference evidence="1 2" key="1">
    <citation type="submission" date="2016-04" db="EMBL/GenBank/DDBJ databases">
        <title>Draft genome of Fonsecaea erecta CBS 125763.</title>
        <authorList>
            <person name="Weiss V.A."/>
            <person name="Vicente V.A."/>
            <person name="Raittz R.T."/>
            <person name="Moreno L.F."/>
            <person name="De Souza E.M."/>
            <person name="Pedrosa F.O."/>
            <person name="Steffens M.B."/>
            <person name="Faoro H."/>
            <person name="Tadra-Sfeir M.Z."/>
            <person name="Najafzadeh M.J."/>
            <person name="Felipe M.S."/>
            <person name="Teixeira M."/>
            <person name="Sun J."/>
            <person name="Xi L."/>
            <person name="Gomes R."/>
            <person name="De Azevedo C.M."/>
            <person name="Salgado C.G."/>
            <person name="Da Silva M.B."/>
            <person name="Nascimento M.F."/>
            <person name="Queiroz-Telles F."/>
            <person name="Attili D.S."/>
            <person name="Gorbushina A."/>
        </authorList>
    </citation>
    <scope>NUCLEOTIDE SEQUENCE [LARGE SCALE GENOMIC DNA]</scope>
    <source>
        <strain evidence="1 2">CBS 125763</strain>
    </source>
</reference>
<dbReference type="GeneID" id="30015816"/>
<comment type="caution">
    <text evidence="1">The sequence shown here is derived from an EMBL/GenBank/DDBJ whole genome shotgun (WGS) entry which is preliminary data.</text>
</comment>
<gene>
    <name evidence="1" type="ORF">AYL99_11648</name>
</gene>
<sequence>MSLTSTSEVDTELDVVVGFDKRVAWAFQEQPSQLVIARPNSPATTTEDVLDEFKKFDLLLYSGMRFEPDLAARK</sequence>
<dbReference type="RefSeq" id="XP_018687480.1">
    <property type="nucleotide sequence ID" value="XM_018843153.1"/>
</dbReference>
<name>A0A178Z4J5_9EURO</name>
<dbReference type="EMBL" id="LVYI01000015">
    <property type="protein sequence ID" value="OAP54113.1"/>
    <property type="molecule type" value="Genomic_DNA"/>
</dbReference>
<dbReference type="AlphaFoldDB" id="A0A178Z4J5"/>
<keyword evidence="2" id="KW-1185">Reference proteome</keyword>
<evidence type="ECO:0000313" key="1">
    <source>
        <dbReference type="EMBL" id="OAP54113.1"/>
    </source>
</evidence>
<accession>A0A178Z4J5</accession>